<gene>
    <name evidence="2" type="ORF">J0X25_05190</name>
</gene>
<reference evidence="2 3" key="1">
    <citation type="submission" date="2021-03" db="EMBL/GenBank/DDBJ databases">
        <title>Haloterrigena longa sp. nov. and Haloterrigena limicola sp. nov., extremely halophilic archaea isolated from a salt lake.</title>
        <authorList>
            <person name="Henglin C."/>
        </authorList>
    </citation>
    <scope>NUCLEOTIDE SEQUENCE [LARGE SCALE GENOMIC DNA]</scope>
    <source>
        <strain evidence="2 3">KZCA68</strain>
    </source>
</reference>
<dbReference type="GeneID" id="63186677"/>
<dbReference type="Proteomes" id="UP000663203">
    <property type="component" value="Chromosome"/>
</dbReference>
<name>A0A8A2VJ57_9EURY</name>
<protein>
    <submittedName>
        <fullName evidence="2">Uncharacterized protein</fullName>
    </submittedName>
</protein>
<feature type="compositionally biased region" description="Gly residues" evidence="1">
    <location>
        <begin position="44"/>
        <end position="55"/>
    </location>
</feature>
<evidence type="ECO:0000256" key="1">
    <source>
        <dbReference type="SAM" id="MobiDB-lite"/>
    </source>
</evidence>
<keyword evidence="3" id="KW-1185">Reference proteome</keyword>
<organism evidence="2 3">
    <name type="scientific">Haloterrigena alkaliphila</name>
    <dbReference type="NCBI Taxonomy" id="2816475"/>
    <lineage>
        <taxon>Archaea</taxon>
        <taxon>Methanobacteriati</taxon>
        <taxon>Methanobacteriota</taxon>
        <taxon>Stenosarchaea group</taxon>
        <taxon>Halobacteria</taxon>
        <taxon>Halobacteriales</taxon>
        <taxon>Natrialbaceae</taxon>
        <taxon>Haloterrigena</taxon>
    </lineage>
</organism>
<proteinExistence type="predicted"/>
<dbReference type="AlphaFoldDB" id="A0A8A2VJ57"/>
<sequence length="55" mass="5809">MRSSELRRRDVLVAASAGSLSLAGCTEGEWLSDEESSVQHGYGTAYGQGYGRGAE</sequence>
<dbReference type="PROSITE" id="PS51257">
    <property type="entry name" value="PROKAR_LIPOPROTEIN"/>
    <property type="match status" value="1"/>
</dbReference>
<evidence type="ECO:0000313" key="2">
    <source>
        <dbReference type="EMBL" id="QSX00363.1"/>
    </source>
</evidence>
<dbReference type="RefSeq" id="WP_207290083.1">
    <property type="nucleotide sequence ID" value="NZ_CP071462.1"/>
</dbReference>
<accession>A0A8A2VJ57</accession>
<evidence type="ECO:0000313" key="3">
    <source>
        <dbReference type="Proteomes" id="UP000663203"/>
    </source>
</evidence>
<feature type="region of interest" description="Disordered" evidence="1">
    <location>
        <begin position="33"/>
        <end position="55"/>
    </location>
</feature>
<dbReference type="EMBL" id="CP071462">
    <property type="protein sequence ID" value="QSX00363.1"/>
    <property type="molecule type" value="Genomic_DNA"/>
</dbReference>
<dbReference type="KEGG" id="hakz:J0X25_05190"/>